<name>A0A100XGY0_MYCTH</name>
<dbReference type="SUPFAM" id="SSF52540">
    <property type="entry name" value="P-loop containing nucleoside triphosphate hydrolases"/>
    <property type="match status" value="1"/>
</dbReference>
<feature type="domain" description="AAA+ ATPase" evidence="1">
    <location>
        <begin position="24"/>
        <end position="216"/>
    </location>
</feature>
<dbReference type="InterPro" id="IPR006083">
    <property type="entry name" value="PRK/URK"/>
</dbReference>
<accession>A0A100XGY0</accession>
<evidence type="ECO:0000313" key="2">
    <source>
        <dbReference type="EMBL" id="GAT16400.1"/>
    </source>
</evidence>
<protein>
    <submittedName>
        <fullName evidence="2">Phosphoribulokinase/uridine kinase</fullName>
    </submittedName>
</protein>
<organism evidence="2 3">
    <name type="scientific">Mycolicibacterium thermoresistibile</name>
    <name type="common">Mycobacterium thermoresistibile</name>
    <dbReference type="NCBI Taxonomy" id="1797"/>
    <lineage>
        <taxon>Bacteria</taxon>
        <taxon>Bacillati</taxon>
        <taxon>Actinomycetota</taxon>
        <taxon>Actinomycetes</taxon>
        <taxon>Mycobacteriales</taxon>
        <taxon>Mycobacteriaceae</taxon>
        <taxon>Mycolicibacterium</taxon>
    </lineage>
</organism>
<evidence type="ECO:0000259" key="1">
    <source>
        <dbReference type="SMART" id="SM00382"/>
    </source>
</evidence>
<reference evidence="3" key="2">
    <citation type="submission" date="2016-02" db="EMBL/GenBank/DDBJ databases">
        <title>Draft genome sequence of five rapidly growing Mycobacterium species.</title>
        <authorList>
            <person name="Katahira K."/>
            <person name="Gotou Y."/>
            <person name="Iida K."/>
            <person name="Ogura Y."/>
            <person name="Hayashi T."/>
        </authorList>
    </citation>
    <scope>NUCLEOTIDE SEQUENCE [LARGE SCALE GENOMIC DNA]</scope>
    <source>
        <strain evidence="3">JCM6362</strain>
    </source>
</reference>
<dbReference type="InterPro" id="IPR003593">
    <property type="entry name" value="AAA+_ATPase"/>
</dbReference>
<keyword evidence="2" id="KW-0418">Kinase</keyword>
<comment type="caution">
    <text evidence="2">The sequence shown here is derived from an EMBL/GenBank/DDBJ whole genome shotgun (WGS) entry which is preliminary data.</text>
</comment>
<dbReference type="GO" id="GO:0005524">
    <property type="term" value="F:ATP binding"/>
    <property type="evidence" value="ECO:0007669"/>
    <property type="project" value="InterPro"/>
</dbReference>
<dbReference type="Proteomes" id="UP000069654">
    <property type="component" value="Unassembled WGS sequence"/>
</dbReference>
<dbReference type="STRING" id="1797.RMCT_3369"/>
<dbReference type="GO" id="GO:0016301">
    <property type="term" value="F:kinase activity"/>
    <property type="evidence" value="ECO:0007669"/>
    <property type="project" value="UniProtKB-KW"/>
</dbReference>
<keyword evidence="2" id="KW-0808">Transferase</keyword>
<dbReference type="OMA" id="EVWFVEV"/>
<dbReference type="EMBL" id="BCTB01000044">
    <property type="protein sequence ID" value="GAT16400.1"/>
    <property type="molecule type" value="Genomic_DNA"/>
</dbReference>
<sequence length="224" mass="24263">MRTTADAVAELTDDVHRLLNAHPGRVVLGLVGPPGAGKSTLAQRLVREFGPGAPEGVGYVPMDGFHLSNAQLDRLGRRHRKGAPDTFDVDGYLAVLQQISHSHRIRDVYVPGFDRTLDEPVAARHVVPADARVIVTEGNYLALPSPGWAAVRDLLDWVVYLDSPAPLRRRRLIERHIRGGRGAAEAARWVDTVDDPNAELIAAGRGRCDRVLEIGDTGVQSAGS</sequence>
<evidence type="ECO:0000313" key="3">
    <source>
        <dbReference type="Proteomes" id="UP000069654"/>
    </source>
</evidence>
<dbReference type="AlphaFoldDB" id="A0A100XGY0"/>
<dbReference type="InterPro" id="IPR027417">
    <property type="entry name" value="P-loop_NTPase"/>
</dbReference>
<dbReference type="OrthoDB" id="3192509at2"/>
<dbReference type="Pfam" id="PF00485">
    <property type="entry name" value="PRK"/>
    <property type="match status" value="1"/>
</dbReference>
<proteinExistence type="predicted"/>
<reference evidence="2 3" key="1">
    <citation type="journal article" date="2016" name="Genome Announc.">
        <title>Draft Genome Sequences of Five Rapidly Growing Mycobacterium Species, M. thermoresistibile, M. fortuitum subsp. acetamidolyticum, M. canariasense, M. brisbanense, and M. novocastrense.</title>
        <authorList>
            <person name="Katahira K."/>
            <person name="Ogura Y."/>
            <person name="Gotoh Y."/>
            <person name="Hayashi T."/>
        </authorList>
    </citation>
    <scope>NUCLEOTIDE SEQUENCE [LARGE SCALE GENOMIC DNA]</scope>
    <source>
        <strain evidence="2 3">JCM6362</strain>
    </source>
</reference>
<dbReference type="NCBIfam" id="NF006743">
    <property type="entry name" value="PRK09270.1-2"/>
    <property type="match status" value="1"/>
</dbReference>
<dbReference type="PANTHER" id="PTHR10285">
    <property type="entry name" value="URIDINE KINASE"/>
    <property type="match status" value="1"/>
</dbReference>
<gene>
    <name evidence="2" type="ORF">RMCT_3369</name>
</gene>
<dbReference type="Gene3D" id="3.40.50.300">
    <property type="entry name" value="P-loop containing nucleotide triphosphate hydrolases"/>
    <property type="match status" value="2"/>
</dbReference>
<dbReference type="RefSeq" id="WP_003927293.1">
    <property type="nucleotide sequence ID" value="NZ_BCTB01000044.1"/>
</dbReference>
<dbReference type="SMART" id="SM00382">
    <property type="entry name" value="AAA"/>
    <property type="match status" value="1"/>
</dbReference>